<accession>A0ABW3DHA9</accession>
<reference evidence="4" key="1">
    <citation type="journal article" date="2019" name="Int. J. Syst. Evol. Microbiol.">
        <title>The Global Catalogue of Microorganisms (GCM) 10K type strain sequencing project: providing services to taxonomists for standard genome sequencing and annotation.</title>
        <authorList>
            <consortium name="The Broad Institute Genomics Platform"/>
            <consortium name="The Broad Institute Genome Sequencing Center for Infectious Disease"/>
            <person name="Wu L."/>
            <person name="Ma J."/>
        </authorList>
    </citation>
    <scope>NUCLEOTIDE SEQUENCE [LARGE SCALE GENOMIC DNA]</scope>
    <source>
        <strain evidence="4">CCUG 62974</strain>
    </source>
</reference>
<proteinExistence type="predicted"/>
<dbReference type="InterPro" id="IPR029058">
    <property type="entry name" value="AB_hydrolase_fold"/>
</dbReference>
<gene>
    <name evidence="3" type="ORF">ACFQ08_01660</name>
</gene>
<evidence type="ECO:0000259" key="2">
    <source>
        <dbReference type="SMART" id="SM00923"/>
    </source>
</evidence>
<dbReference type="EMBL" id="JBHTHX010000021">
    <property type="protein sequence ID" value="MFD0883271.1"/>
    <property type="molecule type" value="Genomic_DNA"/>
</dbReference>
<evidence type="ECO:0000256" key="1">
    <source>
        <dbReference type="SAM" id="MobiDB-lite"/>
    </source>
</evidence>
<feature type="region of interest" description="Disordered" evidence="1">
    <location>
        <begin position="99"/>
        <end position="130"/>
    </location>
</feature>
<dbReference type="Gene3D" id="3.90.820.10">
    <property type="entry name" value="Structural Genomics, Unknown Function 30-nov-00 1gh9 Mol_id"/>
    <property type="match status" value="1"/>
</dbReference>
<organism evidence="3 4">
    <name type="scientific">Streptosporangium algeriense</name>
    <dbReference type="NCBI Taxonomy" id="1682748"/>
    <lineage>
        <taxon>Bacteria</taxon>
        <taxon>Bacillati</taxon>
        <taxon>Actinomycetota</taxon>
        <taxon>Actinomycetes</taxon>
        <taxon>Streptosporangiales</taxon>
        <taxon>Streptosporangiaceae</taxon>
        <taxon>Streptosporangium</taxon>
    </lineage>
</organism>
<dbReference type="InterPro" id="IPR038020">
    <property type="entry name" value="MbtH-like_sf"/>
</dbReference>
<evidence type="ECO:0000313" key="4">
    <source>
        <dbReference type="Proteomes" id="UP001597024"/>
    </source>
</evidence>
<dbReference type="PRINTS" id="PR00111">
    <property type="entry name" value="ABHYDROLASE"/>
</dbReference>
<dbReference type="Proteomes" id="UP001597024">
    <property type="component" value="Unassembled WGS sequence"/>
</dbReference>
<dbReference type="Gene3D" id="3.40.50.1820">
    <property type="entry name" value="alpha/beta hydrolase"/>
    <property type="match status" value="1"/>
</dbReference>
<dbReference type="InterPro" id="IPR000073">
    <property type="entry name" value="AB_hydrolase_1"/>
</dbReference>
<protein>
    <submittedName>
        <fullName evidence="3">Alpha/beta fold hydrolase</fullName>
    </submittedName>
</protein>
<dbReference type="SMART" id="SM00923">
    <property type="entry name" value="MbtH"/>
    <property type="match status" value="1"/>
</dbReference>
<dbReference type="Pfam" id="PF12697">
    <property type="entry name" value="Abhydrolase_6"/>
    <property type="match status" value="1"/>
</dbReference>
<name>A0ABW3DHA9_9ACTN</name>
<dbReference type="PANTHER" id="PTHR43689:SF8">
    <property type="entry name" value="ALPHA_BETA-HYDROLASES SUPERFAMILY PROTEIN"/>
    <property type="match status" value="1"/>
</dbReference>
<keyword evidence="3" id="KW-0378">Hydrolase</keyword>
<evidence type="ECO:0000313" key="3">
    <source>
        <dbReference type="EMBL" id="MFD0883271.1"/>
    </source>
</evidence>
<sequence length="435" mass="47404">MATNPFEDDNADSQVFVNGKGRHSLWPASADFPSGWIVIDGRACLECVDANWTDTRPKNLVAEMNAWRRLDRAVGGAYSPGRESGNVAWSGNRKRVIHSASPCGARSQACQENREREGPSASENDPVSPSHAVVAWPSRKEIDGRPGMAGNSAFGESEYALTRDGRRLHYVTSGNGDPLVIFEAGGNGSRTTWGLVQGRLAAITGTLAYDRAGFGRSDPDNEPRTLDRIVDDLEDLVEFVGAGRCVLVGHSLGGPICRSFTYRRPELVAGLVLVDQSCEDCDFYYGRAFNRLGALSNKLFTVPLARLGILGFLTTRRLYKDFPADMVREIRAEEFSSSAFRAHESEVRNLAESFRALRLVSEARSLPDIPVTVISGSTGRNHSRGVWAQLAASHQRLAKSLPQGKHVWAEGSGHLVPVDAPELVIEETADVLKSI</sequence>
<dbReference type="SUPFAM" id="SSF53474">
    <property type="entry name" value="alpha/beta-Hydrolases"/>
    <property type="match status" value="1"/>
</dbReference>
<feature type="domain" description="MbtH-like" evidence="2">
    <location>
        <begin position="4"/>
        <end position="50"/>
    </location>
</feature>
<dbReference type="InterPro" id="IPR005153">
    <property type="entry name" value="MbtH-like_dom"/>
</dbReference>
<dbReference type="GO" id="GO:0016787">
    <property type="term" value="F:hydrolase activity"/>
    <property type="evidence" value="ECO:0007669"/>
    <property type="project" value="UniProtKB-KW"/>
</dbReference>
<dbReference type="Pfam" id="PF03621">
    <property type="entry name" value="MbtH"/>
    <property type="match status" value="1"/>
</dbReference>
<keyword evidence="4" id="KW-1185">Reference proteome</keyword>
<dbReference type="PANTHER" id="PTHR43689">
    <property type="entry name" value="HYDROLASE"/>
    <property type="match status" value="1"/>
</dbReference>
<dbReference type="SUPFAM" id="SSF160582">
    <property type="entry name" value="MbtH-like"/>
    <property type="match status" value="1"/>
</dbReference>
<comment type="caution">
    <text evidence="3">The sequence shown here is derived from an EMBL/GenBank/DDBJ whole genome shotgun (WGS) entry which is preliminary data.</text>
</comment>